<protein>
    <submittedName>
        <fullName evidence="1">Uncharacterized protein</fullName>
    </submittedName>
</protein>
<proteinExistence type="predicted"/>
<organism evidence="1 2">
    <name type="scientific">Exiguobacterium aurantiacum</name>
    <dbReference type="NCBI Taxonomy" id="33987"/>
    <lineage>
        <taxon>Bacteria</taxon>
        <taxon>Bacillati</taxon>
        <taxon>Bacillota</taxon>
        <taxon>Bacilli</taxon>
        <taxon>Bacillales</taxon>
        <taxon>Bacillales Family XII. Incertae Sedis</taxon>
        <taxon>Exiguobacterium</taxon>
    </lineage>
</organism>
<evidence type="ECO:0000313" key="2">
    <source>
        <dbReference type="Proteomes" id="UP001060325"/>
    </source>
</evidence>
<name>A0ABY5FLM8_9BACL</name>
<keyword evidence="2" id="KW-1185">Reference proteome</keyword>
<dbReference type="Proteomes" id="UP001060325">
    <property type="component" value="Chromosome"/>
</dbReference>
<accession>A0ABY5FLM8</accession>
<evidence type="ECO:0000313" key="1">
    <source>
        <dbReference type="EMBL" id="UTT42353.1"/>
    </source>
</evidence>
<reference evidence="1" key="1">
    <citation type="submission" date="2022-07" db="EMBL/GenBank/DDBJ databases">
        <title>Complete genome of CX2.</title>
        <authorList>
            <person name="Cao G."/>
        </authorList>
    </citation>
    <scope>NUCLEOTIDE SEQUENCE</scope>
    <source>
        <strain evidence="1">CX2</strain>
    </source>
</reference>
<dbReference type="EMBL" id="CP101462">
    <property type="protein sequence ID" value="UTT42353.1"/>
    <property type="molecule type" value="Genomic_DNA"/>
</dbReference>
<gene>
    <name evidence="1" type="ORF">NMQ00_12505</name>
</gene>
<dbReference type="RefSeq" id="WP_255176935.1">
    <property type="nucleotide sequence ID" value="NZ_CP101462.1"/>
</dbReference>
<sequence>MTYELLTAAHDLKTGDRISLKVEENGEQRDGFITEFEDAGFWIRFDDDIENEDFIDYRDNLLAALISRPIDVAATYPELASYERLTKELQYRVYQGFTVEGVEASADQIDVHIKLIEDGQTFTQTLRSSFDQDTEHVRYI</sequence>